<keyword evidence="2" id="KW-1185">Reference proteome</keyword>
<gene>
    <name evidence="1" type="ORF">KIN20_029024</name>
</gene>
<evidence type="ECO:0000313" key="1">
    <source>
        <dbReference type="EMBL" id="KAJ1367981.1"/>
    </source>
</evidence>
<dbReference type="AlphaFoldDB" id="A0AAD5R1W0"/>
<reference evidence="1" key="1">
    <citation type="submission" date="2021-06" db="EMBL/GenBank/DDBJ databases">
        <title>Parelaphostrongylus tenuis whole genome reference sequence.</title>
        <authorList>
            <person name="Garwood T.J."/>
            <person name="Larsen P.A."/>
            <person name="Fountain-Jones N.M."/>
            <person name="Garbe J.R."/>
            <person name="Macchietto M.G."/>
            <person name="Kania S.A."/>
            <person name="Gerhold R.W."/>
            <person name="Richards J.E."/>
            <person name="Wolf T.M."/>
        </authorList>
    </citation>
    <scope>NUCLEOTIDE SEQUENCE</scope>
    <source>
        <strain evidence="1">MNPRO001-30</strain>
        <tissue evidence="1">Meninges</tissue>
    </source>
</reference>
<proteinExistence type="predicted"/>
<protein>
    <submittedName>
        <fullName evidence="1">Uncharacterized protein</fullName>
    </submittedName>
</protein>
<comment type="caution">
    <text evidence="1">The sequence shown here is derived from an EMBL/GenBank/DDBJ whole genome shotgun (WGS) entry which is preliminary data.</text>
</comment>
<sequence>MLYRNDLVPSCSAILINGETCEESIISVEEAKENRLLRLVAKALKRRNISYQDVHTQTEQNWAMRTTSTHNVLQQKLKTTNISGRCGNNISTRQFTYNTNSVPINAIRTESAYSDHSTREA</sequence>
<name>A0AAD5R1W0_PARTN</name>
<organism evidence="1 2">
    <name type="scientific">Parelaphostrongylus tenuis</name>
    <name type="common">Meningeal worm</name>
    <dbReference type="NCBI Taxonomy" id="148309"/>
    <lineage>
        <taxon>Eukaryota</taxon>
        <taxon>Metazoa</taxon>
        <taxon>Ecdysozoa</taxon>
        <taxon>Nematoda</taxon>
        <taxon>Chromadorea</taxon>
        <taxon>Rhabditida</taxon>
        <taxon>Rhabditina</taxon>
        <taxon>Rhabditomorpha</taxon>
        <taxon>Strongyloidea</taxon>
        <taxon>Metastrongylidae</taxon>
        <taxon>Parelaphostrongylus</taxon>
    </lineage>
</organism>
<accession>A0AAD5R1W0</accession>
<dbReference type="Proteomes" id="UP001196413">
    <property type="component" value="Unassembled WGS sequence"/>
</dbReference>
<dbReference type="EMBL" id="JAHQIW010006059">
    <property type="protein sequence ID" value="KAJ1367981.1"/>
    <property type="molecule type" value="Genomic_DNA"/>
</dbReference>
<evidence type="ECO:0000313" key="2">
    <source>
        <dbReference type="Proteomes" id="UP001196413"/>
    </source>
</evidence>